<accession>F5ZD30</accession>
<dbReference type="EMBL" id="CP002339">
    <property type="protein sequence ID" value="AEF03792.1"/>
    <property type="molecule type" value="Genomic_DNA"/>
</dbReference>
<organism evidence="3 4">
    <name type="scientific">Alteromonas naphthalenivorans</name>
    <dbReference type="NCBI Taxonomy" id="715451"/>
    <lineage>
        <taxon>Bacteria</taxon>
        <taxon>Pseudomonadati</taxon>
        <taxon>Pseudomonadota</taxon>
        <taxon>Gammaproteobacteria</taxon>
        <taxon>Alteromonadales</taxon>
        <taxon>Alteromonadaceae</taxon>
        <taxon>Alteromonas/Salinimonas group</taxon>
        <taxon>Alteromonas</taxon>
    </lineage>
</organism>
<proteinExistence type="predicted"/>
<evidence type="ECO:0000313" key="4">
    <source>
        <dbReference type="Proteomes" id="UP000000683"/>
    </source>
</evidence>
<feature type="signal peptide" evidence="2">
    <location>
        <begin position="1"/>
        <end position="20"/>
    </location>
</feature>
<sequence>MKKYVLFFASSLVLSTPALAIDMQAATNSFVTEAELVDISTLSESELPEYFTALSSKLELTEDKEAFVSELFSNNKEQANIVYGIAKQSGLSDDFLIATALSEGVDPAAMLEPTAFGFFFPLPPAPGDDGSTLPPPPPPSTGGGSGSGGVSVSTN</sequence>
<reference evidence="3 4" key="1">
    <citation type="journal article" date="2011" name="J. Bacteriol.">
        <title>Complete genome sequence of the polycyclic aromatic hydrocarbon-degrading bacterium Alteromonas sp. strain SN2.</title>
        <authorList>
            <person name="Jin H.M."/>
            <person name="Jeong H."/>
            <person name="Moon E.J."/>
            <person name="Math R.K."/>
            <person name="Lee K."/>
            <person name="Kim H.J."/>
            <person name="Jeon C.O."/>
            <person name="Oh T.K."/>
            <person name="Kim J.F."/>
        </authorList>
    </citation>
    <scope>NUCLEOTIDE SEQUENCE [LARGE SCALE GENOMIC DNA]</scope>
    <source>
        <strain evidence="4">JCM 17741 / KACC 18427 / KCTC 11700BP / SN2</strain>
    </source>
</reference>
<dbReference type="HOGENOM" id="CLU_1691829_0_0_6"/>
<name>F5ZD30_ALTNA</name>
<dbReference type="AlphaFoldDB" id="F5ZD30"/>
<gene>
    <name evidence="3" type="ordered locus">ambt_11355</name>
</gene>
<feature type="chain" id="PRO_5003336147" evidence="2">
    <location>
        <begin position="21"/>
        <end position="155"/>
    </location>
</feature>
<keyword evidence="2" id="KW-0732">Signal</keyword>
<evidence type="ECO:0000256" key="2">
    <source>
        <dbReference type="SAM" id="SignalP"/>
    </source>
</evidence>
<evidence type="ECO:0000313" key="3">
    <source>
        <dbReference type="EMBL" id="AEF03792.1"/>
    </source>
</evidence>
<protein>
    <submittedName>
        <fullName evidence="3">Uncharacterized protein</fullName>
    </submittedName>
</protein>
<keyword evidence="4" id="KW-1185">Reference proteome</keyword>
<dbReference type="Proteomes" id="UP000000683">
    <property type="component" value="Chromosome"/>
</dbReference>
<dbReference type="KEGG" id="alt:ambt_11355"/>
<dbReference type="RefSeq" id="WP_013784723.1">
    <property type="nucleotide sequence ID" value="NC_015554.1"/>
</dbReference>
<feature type="region of interest" description="Disordered" evidence="1">
    <location>
        <begin position="123"/>
        <end position="155"/>
    </location>
</feature>
<evidence type="ECO:0000256" key="1">
    <source>
        <dbReference type="SAM" id="MobiDB-lite"/>
    </source>
</evidence>